<evidence type="ECO:0000256" key="8">
    <source>
        <dbReference type="ARBA" id="ARBA00023211"/>
    </source>
</evidence>
<dbReference type="EC" id="3.1.3.16" evidence="4"/>
<dbReference type="InterPro" id="IPR000222">
    <property type="entry name" value="PP2C_BS"/>
</dbReference>
<comment type="catalytic activity">
    <reaction evidence="9">
        <text>O-phospho-L-threonyl-[protein] + H2O = L-threonyl-[protein] + phosphate</text>
        <dbReference type="Rhea" id="RHEA:47004"/>
        <dbReference type="Rhea" id="RHEA-COMP:11060"/>
        <dbReference type="Rhea" id="RHEA-COMP:11605"/>
        <dbReference type="ChEBI" id="CHEBI:15377"/>
        <dbReference type="ChEBI" id="CHEBI:30013"/>
        <dbReference type="ChEBI" id="CHEBI:43474"/>
        <dbReference type="ChEBI" id="CHEBI:61977"/>
        <dbReference type="EC" id="3.1.3.16"/>
    </reaction>
    <physiologicalReaction direction="left-to-right" evidence="9">
        <dbReference type="Rhea" id="RHEA:47005"/>
    </physiologicalReaction>
</comment>
<keyword evidence="6 10" id="KW-0378">Hydrolase</keyword>
<accession>A0A9P6SUS5</accession>
<keyword evidence="13" id="KW-1185">Reference proteome</keyword>
<dbReference type="PROSITE" id="PS51746">
    <property type="entry name" value="PPM_2"/>
    <property type="match status" value="1"/>
</dbReference>
<dbReference type="SUPFAM" id="SSF81606">
    <property type="entry name" value="PP2C-like"/>
    <property type="match status" value="1"/>
</dbReference>
<dbReference type="InterPro" id="IPR015655">
    <property type="entry name" value="PP2C"/>
</dbReference>
<comment type="similarity">
    <text evidence="3 10">Belongs to the PP2C family.</text>
</comment>
<proteinExistence type="inferred from homology"/>
<keyword evidence="8" id="KW-0464">Manganese</keyword>
<evidence type="ECO:0000313" key="13">
    <source>
        <dbReference type="Proteomes" id="UP000749646"/>
    </source>
</evidence>
<dbReference type="AlphaFoldDB" id="A0A9P6SUS5"/>
<sequence length="298" mass="32811">MEDAHTTCLDIENAKGNAFFAVYDGHAGANVAKYCGEELYKKVVADPAFAKSDYKAAIKNGFLEMDRAMRHDPEYDHDSSGCTAITVLITDKNILYVGNAGDSRAVLGSDGAAIALSTDHKPVHKGESKRIRAAGGFVESGRVKGNLALSRALGDFEYKAREDLTPEDQMVTADPEIREHQLTDEDEFMVVACDGIWDCMSSQDVISFIRKGIADRIPLYTICEIIMDHCLASDAHSYFIGLDNMTMVIVAFLNGRTVDEWYDYISDRVDIRLGPVETFIPGPNGHEDPADALEKNDQ</sequence>
<dbReference type="GO" id="GO:0046872">
    <property type="term" value="F:metal ion binding"/>
    <property type="evidence" value="ECO:0007669"/>
    <property type="project" value="UniProtKB-KW"/>
</dbReference>
<organism evidence="12 13">
    <name type="scientific">Modicella reniformis</name>
    <dbReference type="NCBI Taxonomy" id="1440133"/>
    <lineage>
        <taxon>Eukaryota</taxon>
        <taxon>Fungi</taxon>
        <taxon>Fungi incertae sedis</taxon>
        <taxon>Mucoromycota</taxon>
        <taxon>Mortierellomycotina</taxon>
        <taxon>Mortierellomycetes</taxon>
        <taxon>Mortierellales</taxon>
        <taxon>Mortierellaceae</taxon>
        <taxon>Modicella</taxon>
    </lineage>
</organism>
<evidence type="ECO:0000259" key="11">
    <source>
        <dbReference type="PROSITE" id="PS51746"/>
    </source>
</evidence>
<evidence type="ECO:0000256" key="3">
    <source>
        <dbReference type="ARBA" id="ARBA00006702"/>
    </source>
</evidence>
<name>A0A9P6SUS5_9FUNG</name>
<evidence type="ECO:0000256" key="6">
    <source>
        <dbReference type="ARBA" id="ARBA00022801"/>
    </source>
</evidence>
<gene>
    <name evidence="12" type="ORF">BGZ65_009736</name>
</gene>
<feature type="domain" description="PPM-type phosphatase" evidence="11">
    <location>
        <begin position="1"/>
        <end position="252"/>
    </location>
</feature>
<dbReference type="GO" id="GO:0004722">
    <property type="term" value="F:protein serine/threonine phosphatase activity"/>
    <property type="evidence" value="ECO:0007669"/>
    <property type="project" value="UniProtKB-EC"/>
</dbReference>
<evidence type="ECO:0000256" key="5">
    <source>
        <dbReference type="ARBA" id="ARBA00022723"/>
    </source>
</evidence>
<keyword evidence="5" id="KW-0479">Metal-binding</keyword>
<evidence type="ECO:0000313" key="12">
    <source>
        <dbReference type="EMBL" id="KAG0005972.1"/>
    </source>
</evidence>
<evidence type="ECO:0000256" key="7">
    <source>
        <dbReference type="ARBA" id="ARBA00022912"/>
    </source>
</evidence>
<dbReference type="InterPro" id="IPR001932">
    <property type="entry name" value="PPM-type_phosphatase-like_dom"/>
</dbReference>
<comment type="cofactor">
    <cofactor evidence="2">
        <name>Mg(2+)</name>
        <dbReference type="ChEBI" id="CHEBI:18420"/>
    </cofactor>
</comment>
<evidence type="ECO:0000256" key="10">
    <source>
        <dbReference type="RuleBase" id="RU003465"/>
    </source>
</evidence>
<dbReference type="EMBL" id="JAAAHW010000153">
    <property type="protein sequence ID" value="KAG0005972.1"/>
    <property type="molecule type" value="Genomic_DNA"/>
</dbReference>
<dbReference type="Pfam" id="PF00481">
    <property type="entry name" value="PP2C"/>
    <property type="match status" value="1"/>
</dbReference>
<dbReference type="PROSITE" id="PS01032">
    <property type="entry name" value="PPM_1"/>
    <property type="match status" value="1"/>
</dbReference>
<dbReference type="CDD" id="cd00143">
    <property type="entry name" value="PP2Cc"/>
    <property type="match status" value="1"/>
</dbReference>
<evidence type="ECO:0000256" key="2">
    <source>
        <dbReference type="ARBA" id="ARBA00001946"/>
    </source>
</evidence>
<dbReference type="InterPro" id="IPR036457">
    <property type="entry name" value="PPM-type-like_dom_sf"/>
</dbReference>
<comment type="caution">
    <text evidence="12">The sequence shown here is derived from an EMBL/GenBank/DDBJ whole genome shotgun (WGS) entry which is preliminary data.</text>
</comment>
<dbReference type="SMART" id="SM00332">
    <property type="entry name" value="PP2Cc"/>
    <property type="match status" value="1"/>
</dbReference>
<keyword evidence="7 10" id="KW-0904">Protein phosphatase</keyword>
<protein>
    <recommendedName>
        <fullName evidence="4">protein-serine/threonine phosphatase</fullName>
        <ecNumber evidence="4">3.1.3.16</ecNumber>
    </recommendedName>
</protein>
<evidence type="ECO:0000256" key="1">
    <source>
        <dbReference type="ARBA" id="ARBA00001936"/>
    </source>
</evidence>
<dbReference type="Gene3D" id="3.60.40.10">
    <property type="entry name" value="PPM-type phosphatase domain"/>
    <property type="match status" value="1"/>
</dbReference>
<evidence type="ECO:0000256" key="4">
    <source>
        <dbReference type="ARBA" id="ARBA00013081"/>
    </source>
</evidence>
<dbReference type="OrthoDB" id="10264738at2759"/>
<dbReference type="Proteomes" id="UP000749646">
    <property type="component" value="Unassembled WGS sequence"/>
</dbReference>
<dbReference type="PANTHER" id="PTHR13832">
    <property type="entry name" value="PROTEIN PHOSPHATASE 2C"/>
    <property type="match status" value="1"/>
</dbReference>
<dbReference type="PANTHER" id="PTHR13832:SF565">
    <property type="entry name" value="AT28366P-RELATED"/>
    <property type="match status" value="1"/>
</dbReference>
<comment type="cofactor">
    <cofactor evidence="1">
        <name>Mn(2+)</name>
        <dbReference type="ChEBI" id="CHEBI:29035"/>
    </cofactor>
</comment>
<reference evidence="12" key="1">
    <citation type="journal article" date="2020" name="Fungal Divers.">
        <title>Resolving the Mortierellaceae phylogeny through synthesis of multi-gene phylogenetics and phylogenomics.</title>
        <authorList>
            <person name="Vandepol N."/>
            <person name="Liber J."/>
            <person name="Desiro A."/>
            <person name="Na H."/>
            <person name="Kennedy M."/>
            <person name="Barry K."/>
            <person name="Grigoriev I.V."/>
            <person name="Miller A.N."/>
            <person name="O'Donnell K."/>
            <person name="Stajich J.E."/>
            <person name="Bonito G."/>
        </authorList>
    </citation>
    <scope>NUCLEOTIDE SEQUENCE</scope>
    <source>
        <strain evidence="12">MES-2147</strain>
    </source>
</reference>
<evidence type="ECO:0000256" key="9">
    <source>
        <dbReference type="ARBA" id="ARBA00048832"/>
    </source>
</evidence>